<evidence type="ECO:0000256" key="4">
    <source>
        <dbReference type="ARBA" id="ARBA00022825"/>
    </source>
</evidence>
<dbReference type="Proteomes" id="UP001142055">
    <property type="component" value="Chromosome 1"/>
</dbReference>
<keyword evidence="4" id="KW-0720">Serine protease</keyword>
<dbReference type="Gene3D" id="2.40.10.10">
    <property type="entry name" value="Trypsin-like serine proteases"/>
    <property type="match status" value="1"/>
</dbReference>
<dbReference type="GO" id="GO:0004252">
    <property type="term" value="F:serine-type endopeptidase activity"/>
    <property type="evidence" value="ECO:0007669"/>
    <property type="project" value="InterPro"/>
</dbReference>
<keyword evidence="6" id="KW-0732">Signal</keyword>
<feature type="chain" id="PRO_5040499799" description="Peptidase S1 domain-containing protein" evidence="6">
    <location>
        <begin position="25"/>
        <end position="269"/>
    </location>
</feature>
<accession>A0A9Q0MD48</accession>
<dbReference type="InterPro" id="IPR050430">
    <property type="entry name" value="Peptidase_S1"/>
</dbReference>
<gene>
    <name evidence="8" type="ORF">RDWZM_001473</name>
</gene>
<dbReference type="SUPFAM" id="SSF50494">
    <property type="entry name" value="Trypsin-like serine proteases"/>
    <property type="match status" value="1"/>
</dbReference>
<evidence type="ECO:0000256" key="5">
    <source>
        <dbReference type="ARBA" id="ARBA00023157"/>
    </source>
</evidence>
<evidence type="ECO:0000313" key="8">
    <source>
        <dbReference type="EMBL" id="KAJ6222928.1"/>
    </source>
</evidence>
<dbReference type="InterPro" id="IPR043504">
    <property type="entry name" value="Peptidase_S1_PA_chymotrypsin"/>
</dbReference>
<comment type="caution">
    <text evidence="8">The sequence shown here is derived from an EMBL/GenBank/DDBJ whole genome shotgun (WGS) entry which is preliminary data.</text>
</comment>
<dbReference type="InterPro" id="IPR009003">
    <property type="entry name" value="Peptidase_S1_PA"/>
</dbReference>
<evidence type="ECO:0000256" key="6">
    <source>
        <dbReference type="SAM" id="SignalP"/>
    </source>
</evidence>
<keyword evidence="5" id="KW-1015">Disulfide bond</keyword>
<feature type="signal peptide" evidence="6">
    <location>
        <begin position="1"/>
        <end position="24"/>
    </location>
</feature>
<dbReference type="InterPro" id="IPR001254">
    <property type="entry name" value="Trypsin_dom"/>
</dbReference>
<evidence type="ECO:0000313" key="9">
    <source>
        <dbReference type="Proteomes" id="UP001142055"/>
    </source>
</evidence>
<dbReference type="PROSITE" id="PS00134">
    <property type="entry name" value="TRYPSIN_HIS"/>
    <property type="match status" value="1"/>
</dbReference>
<keyword evidence="9" id="KW-1185">Reference proteome</keyword>
<sequence length="269" mass="30849">MICKLLLKTFTILVINLMVQNVRSDPLNEPSSYLSQLEDKALYEYLEKSNYLTLEDIPDRIIGGVDALPEEAPFQAQLLRKTIFKTSFMCGGSIISDRTILTAGHCVSYFFNYRIRYGSKSRLTSPFDDLEIKHIRLHPDFDLSNVQNDIALFILKSPIVPSSNVRAIELQTTEIEVDTNMTLYGFGLTNGMGNAPSIKLQKTYLQILNETQCSDFITNLGITKGRFRWSIDCVGDRTSSRYRIIRYSLLSSRRHQCLYKCIPLYRLDQ</sequence>
<evidence type="ECO:0000256" key="2">
    <source>
        <dbReference type="ARBA" id="ARBA00022670"/>
    </source>
</evidence>
<dbReference type="OMA" id="NCKAYGI"/>
<comment type="similarity">
    <text evidence="1">Belongs to the peptidase S1 family.</text>
</comment>
<proteinExistence type="inferred from homology"/>
<keyword evidence="3" id="KW-0378">Hydrolase</keyword>
<protein>
    <recommendedName>
        <fullName evidence="7">Peptidase S1 domain-containing protein</fullName>
    </recommendedName>
</protein>
<dbReference type="PROSITE" id="PS50240">
    <property type="entry name" value="TRYPSIN_DOM"/>
    <property type="match status" value="1"/>
</dbReference>
<dbReference type="PRINTS" id="PR00722">
    <property type="entry name" value="CHYMOTRYPSIN"/>
</dbReference>
<dbReference type="CDD" id="cd00190">
    <property type="entry name" value="Tryp_SPc"/>
    <property type="match status" value="1"/>
</dbReference>
<dbReference type="InterPro" id="IPR001314">
    <property type="entry name" value="Peptidase_S1A"/>
</dbReference>
<feature type="domain" description="Peptidase S1" evidence="7">
    <location>
        <begin position="61"/>
        <end position="236"/>
    </location>
</feature>
<dbReference type="PANTHER" id="PTHR24276:SF91">
    <property type="entry name" value="AT26814P-RELATED"/>
    <property type="match status" value="1"/>
</dbReference>
<evidence type="ECO:0000259" key="7">
    <source>
        <dbReference type="PROSITE" id="PS50240"/>
    </source>
</evidence>
<dbReference type="AlphaFoldDB" id="A0A9Q0MD48"/>
<dbReference type="InterPro" id="IPR018114">
    <property type="entry name" value="TRYPSIN_HIS"/>
</dbReference>
<reference evidence="8" key="1">
    <citation type="submission" date="2022-12" db="EMBL/GenBank/DDBJ databases">
        <title>Genome assemblies of Blomia tropicalis.</title>
        <authorList>
            <person name="Cui Y."/>
        </authorList>
    </citation>
    <scope>NUCLEOTIDE SEQUENCE</scope>
    <source>
        <tissue evidence="8">Adult mites</tissue>
    </source>
</reference>
<dbReference type="SMART" id="SM00020">
    <property type="entry name" value="Tryp_SPc"/>
    <property type="match status" value="1"/>
</dbReference>
<dbReference type="GO" id="GO:0006508">
    <property type="term" value="P:proteolysis"/>
    <property type="evidence" value="ECO:0007669"/>
    <property type="project" value="UniProtKB-KW"/>
</dbReference>
<dbReference type="Pfam" id="PF00089">
    <property type="entry name" value="Trypsin"/>
    <property type="match status" value="1"/>
</dbReference>
<evidence type="ECO:0000256" key="3">
    <source>
        <dbReference type="ARBA" id="ARBA00022801"/>
    </source>
</evidence>
<keyword evidence="2" id="KW-0645">Protease</keyword>
<dbReference type="PANTHER" id="PTHR24276">
    <property type="entry name" value="POLYSERASE-RELATED"/>
    <property type="match status" value="1"/>
</dbReference>
<dbReference type="FunFam" id="2.40.10.10:FF:000068">
    <property type="entry name" value="transmembrane protease serine 2"/>
    <property type="match status" value="1"/>
</dbReference>
<dbReference type="EMBL" id="JAPWDV010000001">
    <property type="protein sequence ID" value="KAJ6222928.1"/>
    <property type="molecule type" value="Genomic_DNA"/>
</dbReference>
<evidence type="ECO:0000256" key="1">
    <source>
        <dbReference type="ARBA" id="ARBA00007664"/>
    </source>
</evidence>
<name>A0A9Q0MD48_BLOTA</name>
<organism evidence="8 9">
    <name type="scientific">Blomia tropicalis</name>
    <name type="common">Mite</name>
    <dbReference type="NCBI Taxonomy" id="40697"/>
    <lineage>
        <taxon>Eukaryota</taxon>
        <taxon>Metazoa</taxon>
        <taxon>Ecdysozoa</taxon>
        <taxon>Arthropoda</taxon>
        <taxon>Chelicerata</taxon>
        <taxon>Arachnida</taxon>
        <taxon>Acari</taxon>
        <taxon>Acariformes</taxon>
        <taxon>Sarcoptiformes</taxon>
        <taxon>Astigmata</taxon>
        <taxon>Glycyphagoidea</taxon>
        <taxon>Echimyopodidae</taxon>
        <taxon>Blomia</taxon>
    </lineage>
</organism>